<dbReference type="GO" id="GO:0032259">
    <property type="term" value="P:methylation"/>
    <property type="evidence" value="ECO:0007669"/>
    <property type="project" value="UniProtKB-KW"/>
</dbReference>
<keyword evidence="3" id="KW-0489">Methyltransferase</keyword>
<dbReference type="Gene3D" id="3.40.50.150">
    <property type="entry name" value="Vaccinia Virus protein VP39"/>
    <property type="match status" value="1"/>
</dbReference>
<dbReference type="PANTHER" id="PTHR47816">
    <property type="entry name" value="RIBOSOMAL RNA SMALL SUBUNIT METHYLTRANSFERASE C"/>
    <property type="match status" value="1"/>
</dbReference>
<evidence type="ECO:0000256" key="4">
    <source>
        <dbReference type="ARBA" id="ARBA00022679"/>
    </source>
</evidence>
<dbReference type="Pfam" id="PF05175">
    <property type="entry name" value="MTS"/>
    <property type="match status" value="1"/>
</dbReference>
<dbReference type="STRING" id="1805209.AUJ73_00890"/>
<comment type="caution">
    <text evidence="7">The sequence shown here is derived from an EMBL/GenBank/DDBJ whole genome shotgun (WGS) entry which is preliminary data.</text>
</comment>
<dbReference type="EMBL" id="MNUY01000013">
    <property type="protein sequence ID" value="OIO15317.1"/>
    <property type="molecule type" value="Genomic_DNA"/>
</dbReference>
<dbReference type="CDD" id="cd02440">
    <property type="entry name" value="AdoMet_MTases"/>
    <property type="match status" value="1"/>
</dbReference>
<dbReference type="PANTHER" id="PTHR47816:SF4">
    <property type="entry name" value="RIBOSOMAL RNA SMALL SUBUNIT METHYLTRANSFERASE C"/>
    <property type="match status" value="1"/>
</dbReference>
<keyword evidence="5" id="KW-0472">Membrane</keyword>
<dbReference type="InterPro" id="IPR046977">
    <property type="entry name" value="RsmC/RlmG"/>
</dbReference>
<dbReference type="GO" id="GO:0008170">
    <property type="term" value="F:N-methyltransferase activity"/>
    <property type="evidence" value="ECO:0007669"/>
    <property type="project" value="UniProtKB-ARBA"/>
</dbReference>
<evidence type="ECO:0000259" key="6">
    <source>
        <dbReference type="Pfam" id="PF05175"/>
    </source>
</evidence>
<dbReference type="GO" id="GO:0006364">
    <property type="term" value="P:rRNA processing"/>
    <property type="evidence" value="ECO:0007669"/>
    <property type="project" value="UniProtKB-KW"/>
</dbReference>
<evidence type="ECO:0000256" key="1">
    <source>
        <dbReference type="ARBA" id="ARBA00022490"/>
    </source>
</evidence>
<evidence type="ECO:0000313" key="8">
    <source>
        <dbReference type="Proteomes" id="UP000183120"/>
    </source>
</evidence>
<dbReference type="PROSITE" id="PS00092">
    <property type="entry name" value="N6_MTASE"/>
    <property type="match status" value="1"/>
</dbReference>
<evidence type="ECO:0000313" key="7">
    <source>
        <dbReference type="EMBL" id="OIO15317.1"/>
    </source>
</evidence>
<protein>
    <recommendedName>
        <fullName evidence="6">Methyltransferase small domain-containing protein</fullName>
    </recommendedName>
</protein>
<evidence type="ECO:0000256" key="3">
    <source>
        <dbReference type="ARBA" id="ARBA00022603"/>
    </source>
</evidence>
<dbReference type="AlphaFoldDB" id="A0A1J4TXI0"/>
<feature type="transmembrane region" description="Helical" evidence="5">
    <location>
        <begin position="395"/>
        <end position="416"/>
    </location>
</feature>
<name>A0A1J4TXI0_9BACT</name>
<keyword evidence="1" id="KW-0963">Cytoplasm</keyword>
<reference evidence="7 8" key="1">
    <citation type="journal article" date="2016" name="Environ. Microbiol.">
        <title>Genomic resolution of a cold subsurface aquifer community provides metabolic insights for novel microbes adapted to high CO concentrations.</title>
        <authorList>
            <person name="Probst A.J."/>
            <person name="Castelle C.J."/>
            <person name="Singh A."/>
            <person name="Brown C.T."/>
            <person name="Anantharaman K."/>
            <person name="Sharon I."/>
            <person name="Hug L.A."/>
            <person name="Burstein D."/>
            <person name="Emerson J.B."/>
            <person name="Thomas B.C."/>
            <person name="Banfield J.F."/>
        </authorList>
    </citation>
    <scope>NUCLEOTIDE SEQUENCE [LARGE SCALE GENOMIC DNA]</scope>
    <source>
        <strain evidence="7">CG1_02_37_22</strain>
    </source>
</reference>
<evidence type="ECO:0000256" key="5">
    <source>
        <dbReference type="SAM" id="Phobius"/>
    </source>
</evidence>
<keyword evidence="5" id="KW-1133">Transmembrane helix</keyword>
<sequence length="430" mass="50346">MQHFAIQTINRLFLEVFITTLRKYQYTHKDFLQRGINSFAYDQYDLPIFAYRYPASTAFGILFHLFFLGRKLKLKLLKQIFSDDYIQELFRINILEKTDSVSVRSTIFLIPFKTYYFACDFILQLIDRSNNRKRSKYESVYPIGLDSITLSEVSIKKQFNSVLDLGCGSGILSIIASGHSRYVTGIDLNPRAINFSQFNALLNNVDNCHFICGDLYIPIKNEKYDFILSNPPYEISIHKSNLFQDGGKYGYKILQKIIEGVSAHLKKGGFCQIITKIPEFTDKTKAQLFKEWVHNDNLHVFYLELYRRSIYQLAYEICSDSFFGTTKKKSCRNYSHRVNKLLHFLDKINLKSMSSGLITITHDSCFKYVEHIFDGKNIQTNELTSKLQEVVYKHFIYFLGFYGLIYLFRSSLINIIKGVFPFSYNFLKKF</sequence>
<gene>
    <name evidence="7" type="ORF">AUJ73_00890</name>
</gene>
<keyword evidence="2" id="KW-0698">rRNA processing</keyword>
<keyword evidence="5" id="KW-0812">Transmembrane</keyword>
<feature type="transmembrane region" description="Helical" evidence="5">
    <location>
        <begin position="51"/>
        <end position="69"/>
    </location>
</feature>
<proteinExistence type="predicted"/>
<feature type="domain" description="Methyltransferase small" evidence="6">
    <location>
        <begin position="157"/>
        <end position="276"/>
    </location>
</feature>
<evidence type="ECO:0000256" key="2">
    <source>
        <dbReference type="ARBA" id="ARBA00022552"/>
    </source>
</evidence>
<accession>A0A1J4TXI0</accession>
<dbReference type="Proteomes" id="UP000183120">
    <property type="component" value="Unassembled WGS sequence"/>
</dbReference>
<dbReference type="GO" id="GO:0008757">
    <property type="term" value="F:S-adenosylmethionine-dependent methyltransferase activity"/>
    <property type="evidence" value="ECO:0007669"/>
    <property type="project" value="InterPro"/>
</dbReference>
<dbReference type="InterPro" id="IPR029063">
    <property type="entry name" value="SAM-dependent_MTases_sf"/>
</dbReference>
<dbReference type="SUPFAM" id="SSF53335">
    <property type="entry name" value="S-adenosyl-L-methionine-dependent methyltransferases"/>
    <property type="match status" value="1"/>
</dbReference>
<organism evidence="7 8">
    <name type="scientific">Candidatus Gottesmanbacteria bacterium CG1_02_37_22</name>
    <dbReference type="NCBI Taxonomy" id="1805209"/>
    <lineage>
        <taxon>Bacteria</taxon>
        <taxon>Candidatus Gottesmaniibacteriota</taxon>
    </lineage>
</organism>
<dbReference type="InterPro" id="IPR007848">
    <property type="entry name" value="Small_mtfrase_dom"/>
</dbReference>
<dbReference type="InterPro" id="IPR002052">
    <property type="entry name" value="DNA_methylase_N6_adenine_CS"/>
</dbReference>
<dbReference type="GO" id="GO:0003676">
    <property type="term" value="F:nucleic acid binding"/>
    <property type="evidence" value="ECO:0007669"/>
    <property type="project" value="InterPro"/>
</dbReference>
<keyword evidence="4" id="KW-0808">Transferase</keyword>